<proteinExistence type="inferred from homology"/>
<dbReference type="Pfam" id="PF00378">
    <property type="entry name" value="ECH_1"/>
    <property type="match status" value="1"/>
</dbReference>
<dbReference type="EMBL" id="JBHSXS010000012">
    <property type="protein sequence ID" value="MFC6882260.1"/>
    <property type="molecule type" value="Genomic_DNA"/>
</dbReference>
<dbReference type="Proteomes" id="UP001596380">
    <property type="component" value="Unassembled WGS sequence"/>
</dbReference>
<protein>
    <submittedName>
        <fullName evidence="3">Enoyl-CoA hydratase/isomerase family protein</fullName>
    </submittedName>
</protein>
<dbReference type="InterPro" id="IPR001753">
    <property type="entry name" value="Enoyl-CoA_hydra/iso"/>
</dbReference>
<dbReference type="PROSITE" id="PS00166">
    <property type="entry name" value="ENOYL_COA_HYDRATASE"/>
    <property type="match status" value="1"/>
</dbReference>
<dbReference type="PANTHER" id="PTHR43802:SF1">
    <property type="entry name" value="IP11341P-RELATED"/>
    <property type="match status" value="1"/>
</dbReference>
<dbReference type="CDD" id="cd06558">
    <property type="entry name" value="crotonase-like"/>
    <property type="match status" value="1"/>
</dbReference>
<dbReference type="InterPro" id="IPR018376">
    <property type="entry name" value="Enoyl-CoA_hyd/isom_CS"/>
</dbReference>
<accession>A0ABW2CPG8</accession>
<organism evidence="3 4">
    <name type="scientific">Actinomadura yumaensis</name>
    <dbReference type="NCBI Taxonomy" id="111807"/>
    <lineage>
        <taxon>Bacteria</taxon>
        <taxon>Bacillati</taxon>
        <taxon>Actinomycetota</taxon>
        <taxon>Actinomycetes</taxon>
        <taxon>Streptosporangiales</taxon>
        <taxon>Thermomonosporaceae</taxon>
        <taxon>Actinomadura</taxon>
    </lineage>
</organism>
<keyword evidence="4" id="KW-1185">Reference proteome</keyword>
<reference evidence="4" key="1">
    <citation type="journal article" date="2019" name="Int. J. Syst. Evol. Microbiol.">
        <title>The Global Catalogue of Microorganisms (GCM) 10K type strain sequencing project: providing services to taxonomists for standard genome sequencing and annotation.</title>
        <authorList>
            <consortium name="The Broad Institute Genomics Platform"/>
            <consortium name="The Broad Institute Genome Sequencing Center for Infectious Disease"/>
            <person name="Wu L."/>
            <person name="Ma J."/>
        </authorList>
    </citation>
    <scope>NUCLEOTIDE SEQUENCE [LARGE SCALE GENOMIC DNA]</scope>
    <source>
        <strain evidence="4">JCM 3369</strain>
    </source>
</reference>
<comment type="caution">
    <text evidence="3">The sequence shown here is derived from an EMBL/GenBank/DDBJ whole genome shotgun (WGS) entry which is preliminary data.</text>
</comment>
<dbReference type="PANTHER" id="PTHR43802">
    <property type="entry name" value="ENOYL-COA HYDRATASE"/>
    <property type="match status" value="1"/>
</dbReference>
<name>A0ABW2CPG8_9ACTN</name>
<dbReference type="Gene3D" id="3.90.226.10">
    <property type="entry name" value="2-enoyl-CoA Hydratase, Chain A, domain 1"/>
    <property type="match status" value="1"/>
</dbReference>
<gene>
    <name evidence="3" type="ORF">ACFQKB_21075</name>
</gene>
<evidence type="ECO:0000256" key="2">
    <source>
        <dbReference type="RuleBase" id="RU003707"/>
    </source>
</evidence>
<evidence type="ECO:0000313" key="3">
    <source>
        <dbReference type="EMBL" id="MFC6882260.1"/>
    </source>
</evidence>
<evidence type="ECO:0000313" key="4">
    <source>
        <dbReference type="Proteomes" id="UP001596380"/>
    </source>
</evidence>
<evidence type="ECO:0000256" key="1">
    <source>
        <dbReference type="ARBA" id="ARBA00005254"/>
    </source>
</evidence>
<dbReference type="SUPFAM" id="SSF52096">
    <property type="entry name" value="ClpP/crotonase"/>
    <property type="match status" value="1"/>
</dbReference>
<dbReference type="RefSeq" id="WP_378063462.1">
    <property type="nucleotide sequence ID" value="NZ_JBHSXS010000012.1"/>
</dbReference>
<comment type="similarity">
    <text evidence="1 2">Belongs to the enoyl-CoA hydratase/isomerase family.</text>
</comment>
<dbReference type="InterPro" id="IPR029045">
    <property type="entry name" value="ClpP/crotonase-like_dom_sf"/>
</dbReference>
<sequence length="276" mass="28470">MSEQDPLDGNGPAARVAEADVADAAGAGVGGGRDGVLVTEDHGAVRVLRMNRPRKLNALNTELTAALLDALRAADADEAVRAVVLTGAGRAFCAGADLSEFAGLTPADQDAVVRRADLTTRTQMLPQRLAKPIVSAVRGPAMGGGAGLAIGCDMVVAATDTVFGYPELRHSLVPAIVMTGLQRHLGRKLAFELISTGRMLDADELARHGLANRVVEPGDELAAALEIAAGWAAVDPRAMAAAKGLFYRVADLPFDEAMRAGGDVNAIMRGFRGAGA</sequence>